<dbReference type="AlphaFoldDB" id="A0AA88KN52"/>
<evidence type="ECO:0000313" key="4">
    <source>
        <dbReference type="EMBL" id="KAG2387206.1"/>
    </source>
</evidence>
<feature type="domain" description="C2" evidence="2">
    <location>
        <begin position="336"/>
        <end position="451"/>
    </location>
</feature>
<proteinExistence type="predicted"/>
<feature type="region of interest" description="Disordered" evidence="1">
    <location>
        <begin position="230"/>
        <end position="337"/>
    </location>
</feature>
<dbReference type="GeneID" id="68093994"/>
<dbReference type="SMART" id="SM00323">
    <property type="entry name" value="RasGAP"/>
    <property type="match status" value="1"/>
</dbReference>
<dbReference type="Gene3D" id="1.20.140.30">
    <property type="entry name" value="MOB kinase activator"/>
    <property type="match status" value="1"/>
</dbReference>
<feature type="compositionally biased region" description="Low complexity" evidence="1">
    <location>
        <begin position="238"/>
        <end position="269"/>
    </location>
</feature>
<name>A0AA88KN52_NAELO</name>
<dbReference type="RefSeq" id="XP_044551198.1">
    <property type="nucleotide sequence ID" value="XM_044690856.1"/>
</dbReference>
<dbReference type="Proteomes" id="UP000816034">
    <property type="component" value="Unassembled WGS sequence"/>
</dbReference>
<comment type="caution">
    <text evidence="4">The sequence shown here is derived from an EMBL/GenBank/DDBJ whole genome shotgun (WGS) entry which is preliminary data.</text>
</comment>
<accession>A0AA88KN52</accession>
<dbReference type="Gene3D" id="1.10.506.10">
    <property type="entry name" value="GTPase Activation - p120gap, domain 1"/>
    <property type="match status" value="1"/>
</dbReference>
<feature type="compositionally biased region" description="Low complexity" evidence="1">
    <location>
        <begin position="309"/>
        <end position="329"/>
    </location>
</feature>
<dbReference type="Pfam" id="PF00168">
    <property type="entry name" value="C2"/>
    <property type="match status" value="1"/>
</dbReference>
<dbReference type="PROSITE" id="PS50018">
    <property type="entry name" value="RAS_GTPASE_ACTIV_2"/>
    <property type="match status" value="1"/>
</dbReference>
<dbReference type="SMART" id="SM00239">
    <property type="entry name" value="C2"/>
    <property type="match status" value="1"/>
</dbReference>
<dbReference type="InterPro" id="IPR000008">
    <property type="entry name" value="C2_dom"/>
</dbReference>
<protein>
    <recommendedName>
        <fullName evidence="6">RasGTPase-activating protein</fullName>
    </recommendedName>
</protein>
<feature type="domain" description="Ras-GAP" evidence="3">
    <location>
        <begin position="545"/>
        <end position="746"/>
    </location>
</feature>
<evidence type="ECO:0000256" key="1">
    <source>
        <dbReference type="SAM" id="MobiDB-lite"/>
    </source>
</evidence>
<sequence length="899" mass="102138">MPSIFSAFDRNKTFKPVKNVQSSHHLELSKKLESTLNQDSYTDLVVQESVKLPPGESVNEWISFHMIDFYNKINAIFGQMQECCTDESCPKMMSSPGYMYLWRDPTSKKYKKATEVSAPEYIALSIDKIENLLNDTNIFSTNGDFPKDFRKIVKDMSKKIFRVYAHVFHQHYNEVKERKMETNFLFAFKHFLFFAMEFRLLNEKELEPMVSWIEQSTGIDVESYLKSKKKHKKKDTSSDQNNSSTSSASQSSNNSSGSASSSSGNNDHSTSSDDKQKKRHGHKRNDSLRAEDFNLIRRRSASVMTTGDSSNGSSAGQGLSALGGSQSSYGNGGSIDSEHSEKTIYTVEPNKISTLVVEVIEASNLEAKDMGDTSDGFTVLKFENQEVRTDVIWKELNPKWNARFTFIVKNISSILHVSVFDENRLSKAELIGSADFNCQELADEEKHDFWLDLKNSKDSFAGRIHLQCTFTSSESGSMGYLKKITNLGFYTPLKQFLLSLKPSSFIGLFDNNKLNVDDKIYKSLIYLTTYGETNPQGTEEFNVSVMKYIIRLEVEKTLRISQLLRSNSISTKLVGMYLKIFGQVYLKKTLQDLTQKICEENKYLECSPDTIRKESEGSISIDPQVKAKENMNEIIEYAKQYMQAIRQSVSVMPKDIRQITSHLREQVFKKYENVASVTHDIPGEHVSTQLDSTSMGTIAASSLLFLRFITPCITAPHLFQLVSTTPQKNAQRTLMLVSKILQQTANEIEFSEKKEAFMVPANDFVREQKSNLRAFLDEVCDVNGDDMNLRDSTDNTLSEENNDRLLWSLYNIHVLFYDNDSTIYPLLQEVKKKNTTGTLAYFELSSENATQLVESYEQLRSIVGKLGSPPQLSLQARQRVTTAFSKRSDNDNVPSININ</sequence>
<gene>
    <name evidence="4" type="ORF">C9374_001538</name>
</gene>
<evidence type="ECO:0000259" key="3">
    <source>
        <dbReference type="PROSITE" id="PS50018"/>
    </source>
</evidence>
<dbReference type="InterPro" id="IPR036703">
    <property type="entry name" value="MOB_kinase_act_sf"/>
</dbReference>
<dbReference type="SUPFAM" id="SSF101152">
    <property type="entry name" value="Mob1/phocein"/>
    <property type="match status" value="1"/>
</dbReference>
<dbReference type="PROSITE" id="PS50004">
    <property type="entry name" value="C2"/>
    <property type="match status" value="1"/>
</dbReference>
<organism evidence="4 5">
    <name type="scientific">Naegleria lovaniensis</name>
    <name type="common">Amoeba</name>
    <dbReference type="NCBI Taxonomy" id="51637"/>
    <lineage>
        <taxon>Eukaryota</taxon>
        <taxon>Discoba</taxon>
        <taxon>Heterolobosea</taxon>
        <taxon>Tetramitia</taxon>
        <taxon>Eutetramitia</taxon>
        <taxon>Vahlkampfiidae</taxon>
        <taxon>Naegleria</taxon>
    </lineage>
</organism>
<dbReference type="Pfam" id="PF00616">
    <property type="entry name" value="RasGAP"/>
    <property type="match status" value="1"/>
</dbReference>
<reference evidence="4 5" key="1">
    <citation type="journal article" date="2018" name="BMC Genomics">
        <title>The genome of Naegleria lovaniensis, the basis for a comparative approach to unravel pathogenicity factors of the human pathogenic amoeba N. fowleri.</title>
        <authorList>
            <person name="Liechti N."/>
            <person name="Schurch N."/>
            <person name="Bruggmann R."/>
            <person name="Wittwer M."/>
        </authorList>
    </citation>
    <scope>NUCLEOTIDE SEQUENCE [LARGE SCALE GENOMIC DNA]</scope>
    <source>
        <strain evidence="4 5">ATCC 30569</strain>
    </source>
</reference>
<evidence type="ECO:0008006" key="6">
    <source>
        <dbReference type="Google" id="ProtNLM"/>
    </source>
</evidence>
<feature type="compositionally biased region" description="Basic and acidic residues" evidence="1">
    <location>
        <begin position="284"/>
        <end position="295"/>
    </location>
</feature>
<dbReference type="InterPro" id="IPR008936">
    <property type="entry name" value="Rho_GTPase_activation_prot"/>
</dbReference>
<dbReference type="EMBL" id="PYSW02000013">
    <property type="protein sequence ID" value="KAG2387206.1"/>
    <property type="molecule type" value="Genomic_DNA"/>
</dbReference>
<dbReference type="SUPFAM" id="SSF48350">
    <property type="entry name" value="GTPase activation domain, GAP"/>
    <property type="match status" value="1"/>
</dbReference>
<dbReference type="InterPro" id="IPR035892">
    <property type="entry name" value="C2_domain_sf"/>
</dbReference>
<dbReference type="InterPro" id="IPR001936">
    <property type="entry name" value="RasGAP_dom"/>
</dbReference>
<evidence type="ECO:0000259" key="2">
    <source>
        <dbReference type="PROSITE" id="PS50004"/>
    </source>
</evidence>
<dbReference type="SMART" id="SM01388">
    <property type="entry name" value="Mob1_phocein"/>
    <property type="match status" value="1"/>
</dbReference>
<keyword evidence="5" id="KW-1185">Reference proteome</keyword>
<evidence type="ECO:0000313" key="5">
    <source>
        <dbReference type="Proteomes" id="UP000816034"/>
    </source>
</evidence>
<dbReference type="PANTHER" id="PTHR22599">
    <property type="entry name" value="MPS ONE BINDER KINASE ACTIVATOR-LIKE MOB"/>
    <property type="match status" value="1"/>
</dbReference>
<dbReference type="InterPro" id="IPR005301">
    <property type="entry name" value="MOB_kinase_act_fam"/>
</dbReference>
<dbReference type="Gene3D" id="2.60.40.150">
    <property type="entry name" value="C2 domain"/>
    <property type="match status" value="1"/>
</dbReference>
<dbReference type="SUPFAM" id="SSF49562">
    <property type="entry name" value="C2 domain (Calcium/lipid-binding domain, CaLB)"/>
    <property type="match status" value="1"/>
</dbReference>
<dbReference type="Pfam" id="PF03637">
    <property type="entry name" value="Mob1_phocein"/>
    <property type="match status" value="1"/>
</dbReference>